<evidence type="ECO:0000256" key="1">
    <source>
        <dbReference type="ARBA" id="ARBA00023125"/>
    </source>
</evidence>
<dbReference type="PROSITE" id="PS50977">
    <property type="entry name" value="HTH_TETR_2"/>
    <property type="match status" value="1"/>
</dbReference>
<dbReference type="PROSITE" id="PS01081">
    <property type="entry name" value="HTH_TETR_1"/>
    <property type="match status" value="1"/>
</dbReference>
<evidence type="ECO:0000313" key="5">
    <source>
        <dbReference type="Proteomes" id="UP000324575"/>
    </source>
</evidence>
<keyword evidence="1 2" id="KW-0238">DNA-binding</keyword>
<feature type="domain" description="HTH tetR-type" evidence="3">
    <location>
        <begin position="13"/>
        <end position="73"/>
    </location>
</feature>
<dbReference type="Pfam" id="PF00440">
    <property type="entry name" value="TetR_N"/>
    <property type="match status" value="1"/>
</dbReference>
<gene>
    <name evidence="4" type="ORF">EZS26_002152</name>
</gene>
<organism evidence="4 5">
    <name type="scientific">Candidatus Ordinivivax streblomastigis</name>
    <dbReference type="NCBI Taxonomy" id="2540710"/>
    <lineage>
        <taxon>Bacteria</taxon>
        <taxon>Pseudomonadati</taxon>
        <taxon>Bacteroidota</taxon>
        <taxon>Bacteroidia</taxon>
        <taxon>Bacteroidales</taxon>
        <taxon>Candidatus Ordinivivax</taxon>
    </lineage>
</organism>
<dbReference type="InterPro" id="IPR023772">
    <property type="entry name" value="DNA-bd_HTH_TetR-type_CS"/>
</dbReference>
<sequence length="194" mass="22746">MPRTKEQYEKIRAEKRELIKQTALKLFATKGYAATSINEIALSAGISKGLMYNYFDGKESLMQHIWDDLVEEFTLLDANNDGEVTSIEAENFIDKTFELLINRREEMKLYYQFSFQPDILDFLTHKYNAETAQKRQGFIIKYFADKLPIADKNNAFFTVLVFLKGLCMVVTYTENIYNVKFLNQYKEHLKTILI</sequence>
<evidence type="ECO:0000259" key="3">
    <source>
        <dbReference type="PROSITE" id="PS50977"/>
    </source>
</evidence>
<protein>
    <submittedName>
        <fullName evidence="4">HTH-type transcriptional regulator AcrR</fullName>
    </submittedName>
</protein>
<dbReference type="PRINTS" id="PR00455">
    <property type="entry name" value="HTHTETR"/>
</dbReference>
<dbReference type="PANTHER" id="PTHR43479">
    <property type="entry name" value="ACREF/ENVCD OPERON REPRESSOR-RELATED"/>
    <property type="match status" value="1"/>
</dbReference>
<name>A0A5M8NZU2_9BACT</name>
<dbReference type="Proteomes" id="UP000324575">
    <property type="component" value="Unassembled WGS sequence"/>
</dbReference>
<reference evidence="4 5" key="1">
    <citation type="submission" date="2019-03" db="EMBL/GenBank/DDBJ databases">
        <title>Single cell metagenomics reveals metabolic interactions within the superorganism composed of flagellate Streblomastix strix and complex community of Bacteroidetes bacteria on its surface.</title>
        <authorList>
            <person name="Treitli S.C."/>
            <person name="Kolisko M."/>
            <person name="Husnik F."/>
            <person name="Keeling P."/>
            <person name="Hampl V."/>
        </authorList>
    </citation>
    <scope>NUCLEOTIDE SEQUENCE [LARGE SCALE GENOMIC DNA]</scope>
    <source>
        <strain evidence="4">St1</strain>
    </source>
</reference>
<dbReference type="InterPro" id="IPR009057">
    <property type="entry name" value="Homeodomain-like_sf"/>
</dbReference>
<proteinExistence type="predicted"/>
<evidence type="ECO:0000256" key="2">
    <source>
        <dbReference type="PROSITE-ProRule" id="PRU00335"/>
    </source>
</evidence>
<dbReference type="Gene3D" id="1.10.357.10">
    <property type="entry name" value="Tetracycline Repressor, domain 2"/>
    <property type="match status" value="1"/>
</dbReference>
<evidence type="ECO:0000313" key="4">
    <source>
        <dbReference type="EMBL" id="KAA6301687.1"/>
    </source>
</evidence>
<accession>A0A5M8NZU2</accession>
<dbReference type="InterPro" id="IPR001647">
    <property type="entry name" value="HTH_TetR"/>
</dbReference>
<comment type="caution">
    <text evidence="4">The sequence shown here is derived from an EMBL/GenBank/DDBJ whole genome shotgun (WGS) entry which is preliminary data.</text>
</comment>
<dbReference type="GO" id="GO:0003677">
    <property type="term" value="F:DNA binding"/>
    <property type="evidence" value="ECO:0007669"/>
    <property type="project" value="UniProtKB-UniRule"/>
</dbReference>
<dbReference type="PANTHER" id="PTHR43479:SF11">
    <property type="entry name" value="ACREF_ENVCD OPERON REPRESSOR-RELATED"/>
    <property type="match status" value="1"/>
</dbReference>
<feature type="DNA-binding region" description="H-T-H motif" evidence="2">
    <location>
        <begin position="36"/>
        <end position="55"/>
    </location>
</feature>
<dbReference type="EMBL" id="SNRX01000015">
    <property type="protein sequence ID" value="KAA6301687.1"/>
    <property type="molecule type" value="Genomic_DNA"/>
</dbReference>
<dbReference type="SUPFAM" id="SSF46689">
    <property type="entry name" value="Homeodomain-like"/>
    <property type="match status" value="1"/>
</dbReference>
<dbReference type="AlphaFoldDB" id="A0A5M8NZU2"/>
<dbReference type="InterPro" id="IPR050624">
    <property type="entry name" value="HTH-type_Tx_Regulator"/>
</dbReference>